<dbReference type="Proteomes" id="UP000826656">
    <property type="component" value="Unassembled WGS sequence"/>
</dbReference>
<keyword evidence="2" id="KW-1185">Reference proteome</keyword>
<organism evidence="1 2">
    <name type="scientific">Solanum tuberosum</name>
    <name type="common">Potato</name>
    <dbReference type="NCBI Taxonomy" id="4113"/>
    <lineage>
        <taxon>Eukaryota</taxon>
        <taxon>Viridiplantae</taxon>
        <taxon>Streptophyta</taxon>
        <taxon>Embryophyta</taxon>
        <taxon>Tracheophyta</taxon>
        <taxon>Spermatophyta</taxon>
        <taxon>Magnoliopsida</taxon>
        <taxon>eudicotyledons</taxon>
        <taxon>Gunneridae</taxon>
        <taxon>Pentapetalae</taxon>
        <taxon>asterids</taxon>
        <taxon>lamiids</taxon>
        <taxon>Solanales</taxon>
        <taxon>Solanaceae</taxon>
        <taxon>Solanoideae</taxon>
        <taxon>Solaneae</taxon>
        <taxon>Solanum</taxon>
    </lineage>
</organism>
<comment type="caution">
    <text evidence="1">The sequence shown here is derived from an EMBL/GenBank/DDBJ whole genome shotgun (WGS) entry which is preliminary data.</text>
</comment>
<sequence length="50" mass="5558">MNKGSVTRLQIKFNAERKDSLVTSTLAQTMVTSENLSMSMIIGLERLLSN</sequence>
<gene>
    <name evidence="1" type="ORF">KY290_021913</name>
</gene>
<name>A0ABQ7V2W0_SOLTU</name>
<protein>
    <submittedName>
        <fullName evidence="1">Uncharacterized protein</fullName>
    </submittedName>
</protein>
<accession>A0ABQ7V2W0</accession>
<reference evidence="1 2" key="1">
    <citation type="journal article" date="2021" name="bioRxiv">
        <title>Chromosome-scale and haplotype-resolved genome assembly of a tetraploid potato cultivar.</title>
        <authorList>
            <person name="Sun H."/>
            <person name="Jiao W.-B."/>
            <person name="Krause K."/>
            <person name="Campoy J.A."/>
            <person name="Goel M."/>
            <person name="Folz-Donahue K."/>
            <person name="Kukat C."/>
            <person name="Huettel B."/>
            <person name="Schneeberger K."/>
        </authorList>
    </citation>
    <scope>NUCLEOTIDE SEQUENCE [LARGE SCALE GENOMIC DNA]</scope>
    <source>
        <strain evidence="1">SolTubOtavaFocal</strain>
        <tissue evidence="1">Leaves</tissue>
    </source>
</reference>
<evidence type="ECO:0000313" key="1">
    <source>
        <dbReference type="EMBL" id="KAH0758420.1"/>
    </source>
</evidence>
<dbReference type="EMBL" id="JAIVGD010000015">
    <property type="protein sequence ID" value="KAH0758420.1"/>
    <property type="molecule type" value="Genomic_DNA"/>
</dbReference>
<proteinExistence type="predicted"/>
<evidence type="ECO:0000313" key="2">
    <source>
        <dbReference type="Proteomes" id="UP000826656"/>
    </source>
</evidence>